<dbReference type="Pfam" id="PF05189">
    <property type="entry name" value="RTC_insert"/>
    <property type="match status" value="1"/>
</dbReference>
<dbReference type="PANTHER" id="PTHR11096">
    <property type="entry name" value="RNA 3' TERMINAL PHOSPHATE CYCLASE"/>
    <property type="match status" value="1"/>
</dbReference>
<keyword evidence="2" id="KW-0436">Ligase</keyword>
<dbReference type="InterPro" id="IPR023797">
    <property type="entry name" value="RNA3'_phos_cyclase_dom"/>
</dbReference>
<sequence>MRPQHLEALRACCMLSKGHLEGDEVGSQEIYYFPGKGLRGGSFSWDIGTAGSTTMLAFTVLPLALFADKESSFSIVGGLFQDFAPSAFHMQEVLFPLIRRMGAELDLKILRPGYVPEGGGHLQLKVKPLNGPLEPIRLLKQGKVKEVRGICLASHLEEQKVAERMARQSEKLLMEHGVRARVQVIEDATALQKGAALLVVAETETGCLLGADQAGKRGRRSENIARFVVSSLLEDIRTGATTDRHLADQLILFAALAEGRTEYLIPMATDHVQSNLWLVQKILGAKTEIQGNLIRIDGIGLKPNEK</sequence>
<dbReference type="EMBL" id="BSDR01000001">
    <property type="protein sequence ID" value="GLI32598.1"/>
    <property type="molecule type" value="Genomic_DNA"/>
</dbReference>
<dbReference type="GO" id="GO:0000166">
    <property type="term" value="F:nucleotide binding"/>
    <property type="evidence" value="ECO:0007669"/>
    <property type="project" value="UniProtKB-KW"/>
</dbReference>
<dbReference type="InterPro" id="IPR013792">
    <property type="entry name" value="RNA3'P_cycl/enolpyr_Trfase_a/b"/>
</dbReference>
<evidence type="ECO:0000256" key="4">
    <source>
        <dbReference type="ARBA" id="ARBA00024481"/>
    </source>
</evidence>
<name>A0A9W6FR46_9BACT</name>
<feature type="domain" description="RNA 3'-terminal phosphate cyclase" evidence="6">
    <location>
        <begin position="2"/>
        <end position="289"/>
    </location>
</feature>
<dbReference type="InterPro" id="IPR037136">
    <property type="entry name" value="RNA3'_phos_cyclase_dom_sf"/>
</dbReference>
<evidence type="ECO:0000256" key="1">
    <source>
        <dbReference type="ARBA" id="ARBA00009206"/>
    </source>
</evidence>
<evidence type="ECO:0000256" key="3">
    <source>
        <dbReference type="ARBA" id="ARBA00022741"/>
    </source>
</evidence>
<dbReference type="InterPro" id="IPR000228">
    <property type="entry name" value="RNA3'_term_phos_cyc"/>
</dbReference>
<comment type="catalytic activity">
    <reaction evidence="4">
        <text>a 3'-end 3'-phospho-ribonucleotide-RNA + ATP = a 3'-end 2',3'-cyclophospho-ribonucleotide-RNA + AMP + diphosphate</text>
        <dbReference type="Rhea" id="RHEA:23976"/>
        <dbReference type="Rhea" id="RHEA-COMP:10463"/>
        <dbReference type="Rhea" id="RHEA-COMP:10464"/>
        <dbReference type="ChEBI" id="CHEBI:30616"/>
        <dbReference type="ChEBI" id="CHEBI:33019"/>
        <dbReference type="ChEBI" id="CHEBI:83062"/>
        <dbReference type="ChEBI" id="CHEBI:83064"/>
        <dbReference type="ChEBI" id="CHEBI:456215"/>
        <dbReference type="EC" id="6.5.1.4"/>
    </reaction>
</comment>
<keyword evidence="9" id="KW-1185">Reference proteome</keyword>
<dbReference type="Proteomes" id="UP001144372">
    <property type="component" value="Unassembled WGS sequence"/>
</dbReference>
<dbReference type="SUPFAM" id="SSF55205">
    <property type="entry name" value="EPT/RTPC-like"/>
    <property type="match status" value="1"/>
</dbReference>
<dbReference type="Gene3D" id="3.65.10.20">
    <property type="entry name" value="RNA 3'-terminal phosphate cyclase domain"/>
    <property type="match status" value="1"/>
</dbReference>
<dbReference type="EC" id="6.5.1.4" evidence="5"/>
<evidence type="ECO:0000256" key="2">
    <source>
        <dbReference type="ARBA" id="ARBA00022598"/>
    </source>
</evidence>
<dbReference type="InterPro" id="IPR013791">
    <property type="entry name" value="RNA3'-term_phos_cycl_insert"/>
</dbReference>
<evidence type="ECO:0000313" key="9">
    <source>
        <dbReference type="Proteomes" id="UP001144372"/>
    </source>
</evidence>
<accession>A0A9W6FR46</accession>
<evidence type="ECO:0000313" key="8">
    <source>
        <dbReference type="EMBL" id="GLI32598.1"/>
    </source>
</evidence>
<dbReference type="NCBIfam" id="TIGR03399">
    <property type="entry name" value="RNA_3prim_cycl"/>
    <property type="match status" value="1"/>
</dbReference>
<gene>
    <name evidence="8" type="ORF">DAMNIGENAA_00310</name>
</gene>
<keyword evidence="3" id="KW-0547">Nucleotide-binding</keyword>
<dbReference type="AlphaFoldDB" id="A0A9W6FR46"/>
<dbReference type="GO" id="GO:0003963">
    <property type="term" value="F:RNA-3'-phosphate cyclase activity"/>
    <property type="evidence" value="ECO:0007669"/>
    <property type="project" value="UniProtKB-UniRule"/>
</dbReference>
<evidence type="ECO:0000259" key="7">
    <source>
        <dbReference type="Pfam" id="PF05189"/>
    </source>
</evidence>
<comment type="caution">
    <text evidence="8">The sequence shown here is derived from an EMBL/GenBank/DDBJ whole genome shotgun (WGS) entry which is preliminary data.</text>
</comment>
<dbReference type="Gene3D" id="3.30.360.20">
    <property type="entry name" value="RNA 3'-terminal phosphate cyclase, insert domain"/>
    <property type="match status" value="1"/>
</dbReference>
<feature type="domain" description="RNA 3'-terminal phosphate cyclase insert" evidence="7">
    <location>
        <begin position="140"/>
        <end position="236"/>
    </location>
</feature>
<proteinExistence type="inferred from homology"/>
<reference evidence="8" key="1">
    <citation type="submission" date="2022-12" db="EMBL/GenBank/DDBJ databases">
        <title>Reference genome sequencing for broad-spectrum identification of bacterial and archaeal isolates by mass spectrometry.</title>
        <authorList>
            <person name="Sekiguchi Y."/>
            <person name="Tourlousse D.M."/>
        </authorList>
    </citation>
    <scope>NUCLEOTIDE SEQUENCE</scope>
    <source>
        <strain evidence="8">ASRB1</strain>
    </source>
</reference>
<dbReference type="PANTHER" id="PTHR11096:SF0">
    <property type="entry name" value="RNA 3'-TERMINAL PHOSPHATE CYCLASE"/>
    <property type="match status" value="1"/>
</dbReference>
<comment type="similarity">
    <text evidence="1">Belongs to the RNA 3'-terminal cyclase family. Type 1 subfamily.</text>
</comment>
<evidence type="ECO:0000256" key="5">
    <source>
        <dbReference type="NCBIfam" id="TIGR03399"/>
    </source>
</evidence>
<evidence type="ECO:0000259" key="6">
    <source>
        <dbReference type="Pfam" id="PF01137"/>
    </source>
</evidence>
<dbReference type="InterPro" id="IPR017770">
    <property type="entry name" value="RNA3'_term_phos_cyc_type_1"/>
</dbReference>
<dbReference type="InterPro" id="IPR036553">
    <property type="entry name" value="RPTC_insert"/>
</dbReference>
<organism evidence="8 9">
    <name type="scientific">Desulforhabdus amnigena</name>
    <dbReference type="NCBI Taxonomy" id="40218"/>
    <lineage>
        <taxon>Bacteria</taxon>
        <taxon>Pseudomonadati</taxon>
        <taxon>Thermodesulfobacteriota</taxon>
        <taxon>Syntrophobacteria</taxon>
        <taxon>Syntrophobacterales</taxon>
        <taxon>Syntrophobacteraceae</taxon>
        <taxon>Desulforhabdus</taxon>
    </lineage>
</organism>
<dbReference type="Pfam" id="PF01137">
    <property type="entry name" value="RTC"/>
    <property type="match status" value="1"/>
</dbReference>
<dbReference type="GO" id="GO:0006396">
    <property type="term" value="P:RNA processing"/>
    <property type="evidence" value="ECO:0007669"/>
    <property type="project" value="UniProtKB-UniRule"/>
</dbReference>
<dbReference type="SUPFAM" id="SSF52913">
    <property type="entry name" value="RNA 3'-terminal phosphate cyclase, RPTC, insert domain"/>
    <property type="match status" value="1"/>
</dbReference>
<protein>
    <recommendedName>
        <fullName evidence="5">RNA 3'-terminal phosphate cyclase</fullName>
        <ecNumber evidence="5">6.5.1.4</ecNumber>
    </recommendedName>
</protein>
<dbReference type="PIRSF" id="PIRSF005378">
    <property type="entry name" value="RNA3'_term_phos_cycl_euk"/>
    <property type="match status" value="1"/>
</dbReference>